<accession>A0A3M8H479</accession>
<feature type="domain" description="Cupin type-2" evidence="2">
    <location>
        <begin position="18"/>
        <end position="83"/>
    </location>
</feature>
<dbReference type="Gene3D" id="2.60.120.10">
    <property type="entry name" value="Jelly Rolls"/>
    <property type="match status" value="1"/>
</dbReference>
<name>A0A3M8H479_9BACI</name>
<keyword evidence="4" id="KW-1185">Reference proteome</keyword>
<dbReference type="PANTHER" id="PTHR35848:SF6">
    <property type="entry name" value="CUPIN TYPE-2 DOMAIN-CONTAINING PROTEIN"/>
    <property type="match status" value="1"/>
</dbReference>
<evidence type="ECO:0000259" key="2">
    <source>
        <dbReference type="Pfam" id="PF07883"/>
    </source>
</evidence>
<dbReference type="AlphaFoldDB" id="A0A3M8H479"/>
<dbReference type="Proteomes" id="UP000279909">
    <property type="component" value="Unassembled WGS sequence"/>
</dbReference>
<dbReference type="InterPro" id="IPR051610">
    <property type="entry name" value="GPI/OXD"/>
</dbReference>
<dbReference type="SUPFAM" id="SSF51182">
    <property type="entry name" value="RmlC-like cupins"/>
    <property type="match status" value="1"/>
</dbReference>
<dbReference type="OrthoDB" id="9776971at2"/>
<dbReference type="PANTHER" id="PTHR35848">
    <property type="entry name" value="OXALATE-BINDING PROTEIN"/>
    <property type="match status" value="1"/>
</dbReference>
<dbReference type="InterPro" id="IPR013096">
    <property type="entry name" value="Cupin_2"/>
</dbReference>
<dbReference type="GO" id="GO:0046872">
    <property type="term" value="F:metal ion binding"/>
    <property type="evidence" value="ECO:0007669"/>
    <property type="project" value="UniProtKB-KW"/>
</dbReference>
<sequence length="88" mass="9970">MFEKNSFETKIDFIDFSIIPPNSTIGYHAHSNNEEIYFILEGEGEMIVNGTEFLVKKGDIVINSQYSSHGLRNIGSKDIKLLVFQVSN</sequence>
<dbReference type="InterPro" id="IPR011051">
    <property type="entry name" value="RmlC_Cupin_sf"/>
</dbReference>
<evidence type="ECO:0000313" key="4">
    <source>
        <dbReference type="Proteomes" id="UP000279909"/>
    </source>
</evidence>
<evidence type="ECO:0000313" key="3">
    <source>
        <dbReference type="EMBL" id="RNC97257.1"/>
    </source>
</evidence>
<proteinExistence type="predicted"/>
<reference evidence="3 4" key="1">
    <citation type="journal article" date="2014" name="Int. J. Syst. Evol. Microbiol.">
        <title>Lysinibacillus halotolerans sp. nov., isolated from saline-alkaline soil.</title>
        <authorList>
            <person name="Kong D."/>
            <person name="Wang Y."/>
            <person name="Zhao B."/>
            <person name="Li Y."/>
            <person name="Song J."/>
            <person name="Zhai Y."/>
            <person name="Zhang C."/>
            <person name="Wang H."/>
            <person name="Chen X."/>
            <person name="Zhao B."/>
            <person name="Ruan Z."/>
        </authorList>
    </citation>
    <scope>NUCLEOTIDE SEQUENCE [LARGE SCALE GENOMIC DNA]</scope>
    <source>
        <strain evidence="3 4">MCCC 1A12703</strain>
    </source>
</reference>
<evidence type="ECO:0000256" key="1">
    <source>
        <dbReference type="ARBA" id="ARBA00022723"/>
    </source>
</evidence>
<gene>
    <name evidence="3" type="ORF">EC501_16295</name>
</gene>
<comment type="caution">
    <text evidence="3">The sequence shown here is derived from an EMBL/GenBank/DDBJ whole genome shotgun (WGS) entry which is preliminary data.</text>
</comment>
<keyword evidence="1" id="KW-0479">Metal-binding</keyword>
<organism evidence="3 4">
    <name type="scientific">Lysinibacillus halotolerans</name>
    <dbReference type="NCBI Taxonomy" id="1368476"/>
    <lineage>
        <taxon>Bacteria</taxon>
        <taxon>Bacillati</taxon>
        <taxon>Bacillota</taxon>
        <taxon>Bacilli</taxon>
        <taxon>Bacillales</taxon>
        <taxon>Bacillaceae</taxon>
        <taxon>Lysinibacillus</taxon>
    </lineage>
</organism>
<dbReference type="EMBL" id="RHLQ01000057">
    <property type="protein sequence ID" value="RNC97257.1"/>
    <property type="molecule type" value="Genomic_DNA"/>
</dbReference>
<dbReference type="InterPro" id="IPR014710">
    <property type="entry name" value="RmlC-like_jellyroll"/>
</dbReference>
<protein>
    <submittedName>
        <fullName evidence="3">Cupin domain-containing protein</fullName>
    </submittedName>
</protein>
<dbReference type="Pfam" id="PF07883">
    <property type="entry name" value="Cupin_2"/>
    <property type="match status" value="1"/>
</dbReference>